<reference evidence="2" key="1">
    <citation type="submission" date="2022-03" db="EMBL/GenBank/DDBJ databases">
        <authorList>
            <person name="Alioto T."/>
            <person name="Alioto T."/>
            <person name="Gomez Garrido J."/>
        </authorList>
    </citation>
    <scope>NUCLEOTIDE SEQUENCE</scope>
</reference>
<name>A0AAD1R516_PELCU</name>
<organism evidence="2 3">
    <name type="scientific">Pelobates cultripes</name>
    <name type="common">Western spadefoot toad</name>
    <dbReference type="NCBI Taxonomy" id="61616"/>
    <lineage>
        <taxon>Eukaryota</taxon>
        <taxon>Metazoa</taxon>
        <taxon>Chordata</taxon>
        <taxon>Craniata</taxon>
        <taxon>Vertebrata</taxon>
        <taxon>Euteleostomi</taxon>
        <taxon>Amphibia</taxon>
        <taxon>Batrachia</taxon>
        <taxon>Anura</taxon>
        <taxon>Pelobatoidea</taxon>
        <taxon>Pelobatidae</taxon>
        <taxon>Pelobates</taxon>
    </lineage>
</organism>
<feature type="region of interest" description="Disordered" evidence="1">
    <location>
        <begin position="77"/>
        <end position="99"/>
    </location>
</feature>
<dbReference type="EMBL" id="OW240912">
    <property type="protein sequence ID" value="CAH2224100.1"/>
    <property type="molecule type" value="Genomic_DNA"/>
</dbReference>
<evidence type="ECO:0000313" key="3">
    <source>
        <dbReference type="Proteomes" id="UP001295444"/>
    </source>
</evidence>
<feature type="compositionally biased region" description="Basic residues" evidence="1">
    <location>
        <begin position="87"/>
        <end position="99"/>
    </location>
</feature>
<evidence type="ECO:0000313" key="2">
    <source>
        <dbReference type="EMBL" id="CAH2224100.1"/>
    </source>
</evidence>
<sequence>MRERPPPGHVRLPVMSRTRRWPPQRSRTGNPTAVPDKPKGGETRTETCKRQEITGAHTAMTPSECDSGALAWAPLTLTHRGAVPQPGKRKGSKKRVDRN</sequence>
<proteinExistence type="predicted"/>
<gene>
    <name evidence="2" type="ORF">PECUL_23A015369</name>
</gene>
<feature type="region of interest" description="Disordered" evidence="1">
    <location>
        <begin position="1"/>
        <end position="49"/>
    </location>
</feature>
<accession>A0AAD1R516</accession>
<dbReference type="Proteomes" id="UP001295444">
    <property type="component" value="Chromosome 01"/>
</dbReference>
<protein>
    <submittedName>
        <fullName evidence="2">Uncharacterized protein</fullName>
    </submittedName>
</protein>
<evidence type="ECO:0000256" key="1">
    <source>
        <dbReference type="SAM" id="MobiDB-lite"/>
    </source>
</evidence>
<keyword evidence="3" id="KW-1185">Reference proteome</keyword>
<feature type="compositionally biased region" description="Basic and acidic residues" evidence="1">
    <location>
        <begin position="36"/>
        <end position="49"/>
    </location>
</feature>
<dbReference type="AlphaFoldDB" id="A0AAD1R516"/>